<dbReference type="EMBL" id="LSRX01000276">
    <property type="protein sequence ID" value="OLQ01965.1"/>
    <property type="molecule type" value="Genomic_DNA"/>
</dbReference>
<dbReference type="AlphaFoldDB" id="A0A1Q9E3G8"/>
<sequence>MDKLSDAEQQRLRPIVPALRGLSALQRGGRGLATAPSRLRRAASLPFLPSIQLRGLCVDRWLVSFHPDTLRDRARLVGRVASSRNLGAA</sequence>
<name>A0A1Q9E3G8_SYMMI</name>
<evidence type="ECO:0000313" key="2">
    <source>
        <dbReference type="Proteomes" id="UP000186817"/>
    </source>
</evidence>
<keyword evidence="2" id="KW-1185">Reference proteome</keyword>
<dbReference type="Proteomes" id="UP000186817">
    <property type="component" value="Unassembled WGS sequence"/>
</dbReference>
<accession>A0A1Q9E3G8</accession>
<proteinExistence type="predicted"/>
<gene>
    <name evidence="1" type="ORF">AK812_SmicGene15209</name>
</gene>
<protein>
    <submittedName>
        <fullName evidence="1">Uncharacterized protein</fullName>
    </submittedName>
</protein>
<reference evidence="1 2" key="1">
    <citation type="submission" date="2016-02" db="EMBL/GenBank/DDBJ databases">
        <title>Genome analysis of coral dinoflagellate symbionts highlights evolutionary adaptations to a symbiotic lifestyle.</title>
        <authorList>
            <person name="Aranda M."/>
            <person name="Li Y."/>
            <person name="Liew Y.J."/>
            <person name="Baumgarten S."/>
            <person name="Simakov O."/>
            <person name="Wilson M."/>
            <person name="Piel J."/>
            <person name="Ashoor H."/>
            <person name="Bougouffa S."/>
            <person name="Bajic V.B."/>
            <person name="Ryu T."/>
            <person name="Ravasi T."/>
            <person name="Bayer T."/>
            <person name="Micklem G."/>
            <person name="Kim H."/>
            <person name="Bhak J."/>
            <person name="Lajeunesse T.C."/>
            <person name="Voolstra C.R."/>
        </authorList>
    </citation>
    <scope>NUCLEOTIDE SEQUENCE [LARGE SCALE GENOMIC DNA]</scope>
    <source>
        <strain evidence="1 2">CCMP2467</strain>
    </source>
</reference>
<evidence type="ECO:0000313" key="1">
    <source>
        <dbReference type="EMBL" id="OLQ01965.1"/>
    </source>
</evidence>
<comment type="caution">
    <text evidence="1">The sequence shown here is derived from an EMBL/GenBank/DDBJ whole genome shotgun (WGS) entry which is preliminary data.</text>
</comment>
<organism evidence="1 2">
    <name type="scientific">Symbiodinium microadriaticum</name>
    <name type="common">Dinoflagellate</name>
    <name type="synonym">Zooxanthella microadriatica</name>
    <dbReference type="NCBI Taxonomy" id="2951"/>
    <lineage>
        <taxon>Eukaryota</taxon>
        <taxon>Sar</taxon>
        <taxon>Alveolata</taxon>
        <taxon>Dinophyceae</taxon>
        <taxon>Suessiales</taxon>
        <taxon>Symbiodiniaceae</taxon>
        <taxon>Symbiodinium</taxon>
    </lineage>
</organism>